<feature type="transmembrane region" description="Helical" evidence="1">
    <location>
        <begin position="425"/>
        <end position="442"/>
    </location>
</feature>
<reference evidence="2 3" key="1">
    <citation type="journal article" date="2016" name="BMC Genomics">
        <title>Combined genomic and structural analyses of a cultured magnetotactic bacterium reveals its niche adaptation to a dynamic environment.</title>
        <authorList>
            <person name="Araujo A.C."/>
            <person name="Morillo V."/>
            <person name="Cypriano J."/>
            <person name="Teixeira L.C."/>
            <person name="Leao P."/>
            <person name="Lyra S."/>
            <person name="Almeida L.G."/>
            <person name="Bazylinski D.A."/>
            <person name="Vasconcellos A.T."/>
            <person name="Abreu F."/>
            <person name="Lins U."/>
        </authorList>
    </citation>
    <scope>NUCLEOTIDE SEQUENCE [LARGE SCALE GENOMIC DNA]</scope>
    <source>
        <strain evidence="2 3">IT-1</strain>
    </source>
</reference>
<organism evidence="2 3">
    <name type="scientific">Magnetofaba australis IT-1</name>
    <dbReference type="NCBI Taxonomy" id="1434232"/>
    <lineage>
        <taxon>Bacteria</taxon>
        <taxon>Pseudomonadati</taxon>
        <taxon>Pseudomonadota</taxon>
        <taxon>Magnetococcia</taxon>
        <taxon>Magnetococcales</taxon>
        <taxon>Magnetococcaceae</taxon>
        <taxon>Magnetofaba</taxon>
    </lineage>
</organism>
<feature type="transmembrane region" description="Helical" evidence="1">
    <location>
        <begin position="71"/>
        <end position="102"/>
    </location>
</feature>
<feature type="transmembrane region" description="Helical" evidence="1">
    <location>
        <begin position="246"/>
        <end position="267"/>
    </location>
</feature>
<name>A0A1Y2K9B7_9PROT</name>
<feature type="transmembrane region" description="Helical" evidence="1">
    <location>
        <begin position="382"/>
        <end position="405"/>
    </location>
</feature>
<keyword evidence="3" id="KW-1185">Reference proteome</keyword>
<feature type="transmembrane region" description="Helical" evidence="1">
    <location>
        <begin position="146"/>
        <end position="173"/>
    </location>
</feature>
<evidence type="ECO:0000256" key="1">
    <source>
        <dbReference type="SAM" id="Phobius"/>
    </source>
</evidence>
<evidence type="ECO:0000313" key="3">
    <source>
        <dbReference type="Proteomes" id="UP000194003"/>
    </source>
</evidence>
<proteinExistence type="predicted"/>
<accession>A0A1Y2K9B7</accession>
<feature type="transmembrane region" description="Helical" evidence="1">
    <location>
        <begin position="279"/>
        <end position="298"/>
    </location>
</feature>
<dbReference type="AlphaFoldDB" id="A0A1Y2K9B7"/>
<feature type="transmembrane region" description="Helical" evidence="1">
    <location>
        <begin position="185"/>
        <end position="205"/>
    </location>
</feature>
<protein>
    <submittedName>
        <fullName evidence="2">Uncharacterized protein</fullName>
    </submittedName>
</protein>
<keyword evidence="1" id="KW-1133">Transmembrane helix</keyword>
<keyword evidence="1" id="KW-0472">Membrane</keyword>
<keyword evidence="1" id="KW-0812">Transmembrane</keyword>
<dbReference type="EMBL" id="LVJN01000014">
    <property type="protein sequence ID" value="OSM07276.1"/>
    <property type="molecule type" value="Genomic_DNA"/>
</dbReference>
<dbReference type="STRING" id="1434232.MAIT1_04503"/>
<feature type="transmembrane region" description="Helical" evidence="1">
    <location>
        <begin position="318"/>
        <end position="337"/>
    </location>
</feature>
<feature type="transmembrane region" description="Helical" evidence="1">
    <location>
        <begin position="344"/>
        <end position="362"/>
    </location>
</feature>
<dbReference type="Proteomes" id="UP000194003">
    <property type="component" value="Unassembled WGS sequence"/>
</dbReference>
<comment type="caution">
    <text evidence="2">The sequence shown here is derived from an EMBL/GenBank/DDBJ whole genome shotgun (WGS) entry which is preliminary data.</text>
</comment>
<sequence length="609" mass="67361">MGFVHGVFLMTPIWLNSVINGQLMARVVECPPWVPKFLYEVNSFSLISHAYAALFALGAPEWPVSILSSGLFTALMFFSTAVAGLLILRNVWIALLLPLALVDLHILPDHYYHIEFPLDSSNYGIIGMHLTLYITSLLAMRKYGWGLFLLGILPAIHASWAIAAWGMAAALCLYQRVNPFKLRELRYFFLGVGVFLADMAIHHFFVRHPLPPLDPAQTQGAWESFMRDYGRQKHHKLISSEPRLLWGFWNFFVAEAVFLAMIGAAWLRRGAQLTPAARNLLKTIMTLMAASFVVRMMLEFALESTPPFLEMLLTGRWLNLDVTLGYALIFGWSMQLAVAERNRLGLAAFALAVLINLASWLYPGGLALMPCHGCEAFGGNKLAYLGFELSVWVMVLALLAALWGVGKPGEAAAPTPRWRARLPEALVAILALTYVGSAAAQLTQIRQVFDRQEYYVKNAFVPAQCDGWQGFIDKHIVHGEGAILAAPAELYDTKISIGIMWANHRCQVTPPLLGELYSVDSILSAQQGNVDLACALDANTPTEGLQEGLKACWEGKSAAQWNAISAKLGITQILAPGAWRLDLPEADRLCSLRLYELPSRGRPEASAPR</sequence>
<gene>
    <name evidence="2" type="ORF">MAIT1_04503</name>
</gene>
<evidence type="ECO:0000313" key="2">
    <source>
        <dbReference type="EMBL" id="OSM07276.1"/>
    </source>
</evidence>